<sequence length="216" mass="22847">MAKLYNKKGKVHPSPSSVADQLALLPAAILTLAAALSPEDREVLAYLISCSNSSGNASSGAPPSGRKNGEQPAFSGEEDHPPKFQCGCFRCYKSFWSRWDASPNRQAIHEIIDAYEEGLFRNGGKSPGAKKKKQRKGQNRVADCGEDRVAAERTAKDELGEQEIVGGGGGGGDEAEAAGAAGGGVEDDGEVGSERGTVRKIASFIGERIWGVWNRV</sequence>
<feature type="region of interest" description="Disordered" evidence="1">
    <location>
        <begin position="53"/>
        <end position="79"/>
    </location>
</feature>
<dbReference type="PANTHER" id="PTHR31903:SF6">
    <property type="entry name" value="F12F1.11-RELATED"/>
    <property type="match status" value="1"/>
</dbReference>
<name>A0ABD3LSM0_EUCGL</name>
<organism evidence="2 3">
    <name type="scientific">Eucalyptus globulus</name>
    <name type="common">Tasmanian blue gum</name>
    <dbReference type="NCBI Taxonomy" id="34317"/>
    <lineage>
        <taxon>Eukaryota</taxon>
        <taxon>Viridiplantae</taxon>
        <taxon>Streptophyta</taxon>
        <taxon>Embryophyta</taxon>
        <taxon>Tracheophyta</taxon>
        <taxon>Spermatophyta</taxon>
        <taxon>Magnoliopsida</taxon>
        <taxon>eudicotyledons</taxon>
        <taxon>Gunneridae</taxon>
        <taxon>Pentapetalae</taxon>
        <taxon>rosids</taxon>
        <taxon>malvids</taxon>
        <taxon>Myrtales</taxon>
        <taxon>Myrtaceae</taxon>
        <taxon>Myrtoideae</taxon>
        <taxon>Eucalypteae</taxon>
        <taxon>Eucalyptus</taxon>
    </lineage>
</organism>
<dbReference type="Proteomes" id="UP001634007">
    <property type="component" value="Unassembled WGS sequence"/>
</dbReference>
<feature type="compositionally biased region" description="Basic residues" evidence="1">
    <location>
        <begin position="128"/>
        <end position="138"/>
    </location>
</feature>
<feature type="compositionally biased region" description="Low complexity" evidence="1">
    <location>
        <begin position="53"/>
        <end position="64"/>
    </location>
</feature>
<gene>
    <name evidence="2" type="ORF">ACJRO7_001632</name>
</gene>
<dbReference type="PANTHER" id="PTHR31903">
    <property type="entry name" value="F12F1.11-RELATED"/>
    <property type="match status" value="1"/>
</dbReference>
<feature type="region of interest" description="Disordered" evidence="1">
    <location>
        <begin position="123"/>
        <end position="143"/>
    </location>
</feature>
<reference evidence="2 3" key="1">
    <citation type="submission" date="2024-11" db="EMBL/GenBank/DDBJ databases">
        <title>Chromosome-level genome assembly of Eucalyptus globulus Labill. provides insights into its genome evolution.</title>
        <authorList>
            <person name="Li X."/>
        </authorList>
    </citation>
    <scope>NUCLEOTIDE SEQUENCE [LARGE SCALE GENOMIC DNA]</scope>
    <source>
        <strain evidence="2">CL2024</strain>
        <tissue evidence="2">Fresh tender leaves</tissue>
    </source>
</reference>
<protein>
    <submittedName>
        <fullName evidence="2">Uncharacterized protein</fullName>
    </submittedName>
</protein>
<evidence type="ECO:0000313" key="2">
    <source>
        <dbReference type="EMBL" id="KAL3754427.1"/>
    </source>
</evidence>
<comment type="caution">
    <text evidence="2">The sequence shown here is derived from an EMBL/GenBank/DDBJ whole genome shotgun (WGS) entry which is preliminary data.</text>
</comment>
<accession>A0ABD3LSM0</accession>
<evidence type="ECO:0000256" key="1">
    <source>
        <dbReference type="SAM" id="MobiDB-lite"/>
    </source>
</evidence>
<feature type="region of interest" description="Disordered" evidence="1">
    <location>
        <begin position="157"/>
        <end position="194"/>
    </location>
</feature>
<proteinExistence type="predicted"/>
<keyword evidence="3" id="KW-1185">Reference proteome</keyword>
<dbReference type="AlphaFoldDB" id="A0ABD3LSM0"/>
<evidence type="ECO:0000313" key="3">
    <source>
        <dbReference type="Proteomes" id="UP001634007"/>
    </source>
</evidence>
<dbReference type="EMBL" id="JBJKBG010000001">
    <property type="protein sequence ID" value="KAL3754427.1"/>
    <property type="molecule type" value="Genomic_DNA"/>
</dbReference>